<keyword evidence="1" id="KW-0175">Coiled coil</keyword>
<dbReference type="AlphaFoldDB" id="A0A8T8K9A0"/>
<proteinExistence type="predicted"/>
<evidence type="ECO:0000313" key="3">
    <source>
        <dbReference type="Proteomes" id="UP000681041"/>
    </source>
</evidence>
<evidence type="ECO:0000256" key="1">
    <source>
        <dbReference type="SAM" id="Coils"/>
    </source>
</evidence>
<organism evidence="2 3">
    <name type="scientific">Methanobacterium alkalithermotolerans</name>
    <dbReference type="NCBI Taxonomy" id="2731220"/>
    <lineage>
        <taxon>Archaea</taxon>
        <taxon>Methanobacteriati</taxon>
        <taxon>Methanobacteriota</taxon>
        <taxon>Methanomada group</taxon>
        <taxon>Methanobacteria</taxon>
        <taxon>Methanobacteriales</taxon>
        <taxon>Methanobacteriaceae</taxon>
        <taxon>Methanobacterium</taxon>
    </lineage>
</organism>
<feature type="coiled-coil region" evidence="1">
    <location>
        <begin position="70"/>
        <end position="147"/>
    </location>
</feature>
<dbReference type="Proteomes" id="UP000681041">
    <property type="component" value="Chromosome"/>
</dbReference>
<dbReference type="KEGG" id="meme:HYG87_10555"/>
<accession>A0A8T8K9A0</accession>
<reference evidence="2" key="1">
    <citation type="submission" date="2020-07" db="EMBL/GenBank/DDBJ databases">
        <title>Methanobacterium. sp. MethCan genome.</title>
        <authorList>
            <person name="Postec A."/>
            <person name="Quemeneur M."/>
        </authorList>
    </citation>
    <scope>NUCLEOTIDE SEQUENCE</scope>
    <source>
        <strain evidence="2">MethCAN</strain>
    </source>
</reference>
<dbReference type="GeneID" id="64821210"/>
<gene>
    <name evidence="2" type="ORF">HYG87_10555</name>
</gene>
<keyword evidence="3" id="KW-1185">Reference proteome</keyword>
<evidence type="ECO:0000313" key="2">
    <source>
        <dbReference type="EMBL" id="QUH24165.1"/>
    </source>
</evidence>
<dbReference type="EMBL" id="CP058560">
    <property type="protein sequence ID" value="QUH24165.1"/>
    <property type="molecule type" value="Genomic_DNA"/>
</dbReference>
<name>A0A8T8K9A0_9EURY</name>
<dbReference type="RefSeq" id="WP_211533122.1">
    <property type="nucleotide sequence ID" value="NZ_CP058560.1"/>
</dbReference>
<protein>
    <submittedName>
        <fullName evidence="2">Uncharacterized protein</fullName>
    </submittedName>
</protein>
<sequence>MLPYEPLIKTIHSKVKCYTRKTKKKIKSGETHSYSSKQFIIPLKNDQPFSCEEEVSILKSEDFFRMNNLLNQRRSDYEEQLQRIISLEQELNILKTKLKYYNDLEVDIKLLKLKRLERELFELEEKSKKQEEKINDLKKRLEKDEIINKGSGVLGKLSDLFINKNDKNP</sequence>